<evidence type="ECO:0000313" key="1">
    <source>
        <dbReference type="EMBL" id="CAG5085413.1"/>
    </source>
</evidence>
<sequence>MEIRAMYLEDSVKHDNLSISVTRKDGRLEYAWVRVTCGEDTTFNLSMNAQHFFSIRLEEKFRGERIVVEVHPSNGKVKKEVIKEFDPDEEYLLNFSYSNKSFYRKIRGKF</sequence>
<dbReference type="Proteomes" id="UP000683507">
    <property type="component" value="Chromosome"/>
</dbReference>
<protein>
    <submittedName>
        <fullName evidence="1">Uncharacterized protein</fullName>
    </submittedName>
</protein>
<dbReference type="EMBL" id="OU015584">
    <property type="protein sequence ID" value="CAG5085413.1"/>
    <property type="molecule type" value="Genomic_DNA"/>
</dbReference>
<name>A0A916JPR2_9FLAO</name>
<dbReference type="AlphaFoldDB" id="A0A916JPR2"/>
<organism evidence="1 2">
    <name type="scientific">Parvicella tangerina</name>
    <dbReference type="NCBI Taxonomy" id="2829795"/>
    <lineage>
        <taxon>Bacteria</taxon>
        <taxon>Pseudomonadati</taxon>
        <taxon>Bacteroidota</taxon>
        <taxon>Flavobacteriia</taxon>
        <taxon>Flavobacteriales</taxon>
        <taxon>Parvicellaceae</taxon>
        <taxon>Parvicella</taxon>
    </lineage>
</organism>
<proteinExistence type="predicted"/>
<accession>A0A916JPR2</accession>
<dbReference type="KEGG" id="ptan:CRYO30217_02752"/>
<reference evidence="1" key="1">
    <citation type="submission" date="2021-04" db="EMBL/GenBank/DDBJ databases">
        <authorList>
            <person name="Rodrigo-Torres L."/>
            <person name="Arahal R. D."/>
            <person name="Lucena T."/>
        </authorList>
    </citation>
    <scope>NUCLEOTIDE SEQUENCE</scope>
    <source>
        <strain evidence="1">AS29M-1</strain>
    </source>
</reference>
<evidence type="ECO:0000313" key="2">
    <source>
        <dbReference type="Proteomes" id="UP000683507"/>
    </source>
</evidence>
<gene>
    <name evidence="1" type="ORF">CRYO30217_02752</name>
</gene>
<keyword evidence="2" id="KW-1185">Reference proteome</keyword>